<protein>
    <recommendedName>
        <fullName evidence="2">VTT domain-containing protein</fullName>
    </recommendedName>
</protein>
<sequence length="175" mass="19538">MHMIETYIAAYGSIALFFIIYFESLGAPVPGESGLIAASLLALHGDLNLTHMLIAVFCGAVLGDSTGYLIGRFGGARLLERYGYLVRLTPERLERFEDVFRRKGLYIVASARFVSILRQLNGIIAGSMQMPWPHFLAANVVGAAAWTLVWGAGPYFFTDFFHPIYEHMKAQGWKW</sequence>
<keyword evidence="1" id="KW-1133">Transmembrane helix</keyword>
<feature type="transmembrane region" description="Helical" evidence="1">
    <location>
        <begin position="136"/>
        <end position="157"/>
    </location>
</feature>
<dbReference type="InterPro" id="IPR051311">
    <property type="entry name" value="DedA_domain"/>
</dbReference>
<evidence type="ECO:0000313" key="3">
    <source>
        <dbReference type="EMBL" id="KXF78387.1"/>
    </source>
</evidence>
<dbReference type="AlphaFoldDB" id="A0A135HYW5"/>
<dbReference type="PANTHER" id="PTHR42709:SF2">
    <property type="entry name" value="INNER MEMBRANE PROTEIN YOHD"/>
    <property type="match status" value="1"/>
</dbReference>
<name>A0A135HYW5_9HYPH</name>
<dbReference type="EMBL" id="LNTU01000001">
    <property type="protein sequence ID" value="KXF78387.1"/>
    <property type="molecule type" value="Genomic_DNA"/>
</dbReference>
<dbReference type="PANTHER" id="PTHR42709">
    <property type="entry name" value="ALKALINE PHOSPHATASE LIKE PROTEIN"/>
    <property type="match status" value="1"/>
</dbReference>
<feature type="transmembrane region" description="Helical" evidence="1">
    <location>
        <begin position="49"/>
        <end position="71"/>
    </location>
</feature>
<dbReference type="OrthoDB" id="9813426at2"/>
<dbReference type="Proteomes" id="UP000070107">
    <property type="component" value="Unassembled WGS sequence"/>
</dbReference>
<feature type="domain" description="VTT" evidence="2">
    <location>
        <begin position="29"/>
        <end position="150"/>
    </location>
</feature>
<reference evidence="3 4" key="1">
    <citation type="submission" date="2015-11" db="EMBL/GenBank/DDBJ databases">
        <title>Draft genome sequence of Paramesorhizobium deserti A-3-E, a strain highly resistant to diverse beta-lactam antibiotics.</title>
        <authorList>
            <person name="Lv R."/>
            <person name="Yang X."/>
            <person name="Fang N."/>
            <person name="Guo J."/>
            <person name="Luo X."/>
            <person name="Peng F."/>
            <person name="Yang R."/>
            <person name="Cui Y."/>
            <person name="Fang C."/>
            <person name="Song Y."/>
        </authorList>
    </citation>
    <scope>NUCLEOTIDE SEQUENCE [LARGE SCALE GENOMIC DNA]</scope>
    <source>
        <strain evidence="3 4">A-3-E</strain>
    </source>
</reference>
<evidence type="ECO:0000259" key="2">
    <source>
        <dbReference type="Pfam" id="PF09335"/>
    </source>
</evidence>
<dbReference type="RefSeq" id="WP_068879657.1">
    <property type="nucleotide sequence ID" value="NZ_LNTU01000001.1"/>
</dbReference>
<accession>A0A135HYW5</accession>
<evidence type="ECO:0000256" key="1">
    <source>
        <dbReference type="SAM" id="Phobius"/>
    </source>
</evidence>
<dbReference type="GO" id="GO:0005886">
    <property type="term" value="C:plasma membrane"/>
    <property type="evidence" value="ECO:0007669"/>
    <property type="project" value="TreeGrafter"/>
</dbReference>
<keyword evidence="1" id="KW-0812">Transmembrane</keyword>
<evidence type="ECO:0000313" key="4">
    <source>
        <dbReference type="Proteomes" id="UP000070107"/>
    </source>
</evidence>
<gene>
    <name evidence="3" type="ORF">ATN84_00855</name>
</gene>
<dbReference type="Pfam" id="PF09335">
    <property type="entry name" value="VTT_dom"/>
    <property type="match status" value="1"/>
</dbReference>
<keyword evidence="1" id="KW-0472">Membrane</keyword>
<dbReference type="STRING" id="1494590.ATN84_00855"/>
<keyword evidence="4" id="KW-1185">Reference proteome</keyword>
<dbReference type="InterPro" id="IPR032816">
    <property type="entry name" value="VTT_dom"/>
</dbReference>
<comment type="caution">
    <text evidence="3">The sequence shown here is derived from an EMBL/GenBank/DDBJ whole genome shotgun (WGS) entry which is preliminary data.</text>
</comment>
<feature type="transmembrane region" description="Helical" evidence="1">
    <location>
        <begin position="7"/>
        <end position="29"/>
    </location>
</feature>
<proteinExistence type="predicted"/>
<organism evidence="3 4">
    <name type="scientific">Paramesorhizobium deserti</name>
    <dbReference type="NCBI Taxonomy" id="1494590"/>
    <lineage>
        <taxon>Bacteria</taxon>
        <taxon>Pseudomonadati</taxon>
        <taxon>Pseudomonadota</taxon>
        <taxon>Alphaproteobacteria</taxon>
        <taxon>Hyphomicrobiales</taxon>
        <taxon>Phyllobacteriaceae</taxon>
        <taxon>Paramesorhizobium</taxon>
    </lineage>
</organism>